<name>A0A0V8QIF1_9FIRM</name>
<dbReference type="GO" id="GO:0016301">
    <property type="term" value="F:kinase activity"/>
    <property type="evidence" value="ECO:0007669"/>
    <property type="project" value="UniProtKB-KW"/>
</dbReference>
<reference evidence="1 2" key="1">
    <citation type="submission" date="2015-11" db="EMBL/GenBank/DDBJ databases">
        <title>Butyribacter intestini gen. nov., sp. nov., a butyric acid-producing bacterium of the family Lachnospiraceae isolated from the human faeces.</title>
        <authorList>
            <person name="Zou Y."/>
            <person name="Xue W."/>
            <person name="Luo G."/>
            <person name="Lv M."/>
        </authorList>
    </citation>
    <scope>NUCLEOTIDE SEQUENCE [LARGE SCALE GENOMIC DNA]</scope>
    <source>
        <strain evidence="1 2">ACET-33324</strain>
    </source>
</reference>
<accession>A0A0V8QIF1</accession>
<dbReference type="SUPFAM" id="SSF52540">
    <property type="entry name" value="P-loop containing nucleoside triphosphate hydrolases"/>
    <property type="match status" value="1"/>
</dbReference>
<dbReference type="OrthoDB" id="9781180at2"/>
<protein>
    <submittedName>
        <fullName evidence="1">Cytidylate kinase</fullName>
    </submittedName>
</protein>
<keyword evidence="1" id="KW-0418">Kinase</keyword>
<sequence length="205" mass="23436">MEKIVITIARSYGSGGKTLGELLAKDLGIPCYDRELIRMASDESGINEALFGKADEKKKGRSLFKSIKPYSGGVLPPESSDFVSDDNLFNLQAKIIKDLAEKESCIIIGRCADYVLKDRKDVLRLYFYATEEDCLIRLKNISGEPEKELLKKIHTIDKHRADYYKYYTGNDWNDTRNYDFCLNTGAMSYEKLIDVVKAYIEISRR</sequence>
<dbReference type="STRING" id="290052.ASU35_05760"/>
<dbReference type="Proteomes" id="UP000054874">
    <property type="component" value="Unassembled WGS sequence"/>
</dbReference>
<organism evidence="1 2">
    <name type="scientific">Acetivibrio ethanolgignens</name>
    <dbReference type="NCBI Taxonomy" id="290052"/>
    <lineage>
        <taxon>Bacteria</taxon>
        <taxon>Bacillati</taxon>
        <taxon>Bacillota</taxon>
        <taxon>Clostridia</taxon>
        <taxon>Eubacteriales</taxon>
        <taxon>Oscillospiraceae</taxon>
        <taxon>Acetivibrio</taxon>
    </lineage>
</organism>
<keyword evidence="2" id="KW-1185">Reference proteome</keyword>
<dbReference type="InterPro" id="IPR027417">
    <property type="entry name" value="P-loop_NTPase"/>
</dbReference>
<dbReference type="Gene3D" id="3.40.50.300">
    <property type="entry name" value="P-loop containing nucleotide triphosphate hydrolases"/>
    <property type="match status" value="1"/>
</dbReference>
<proteinExistence type="predicted"/>
<dbReference type="Pfam" id="PF13189">
    <property type="entry name" value="Cytidylate_kin2"/>
    <property type="match status" value="1"/>
</dbReference>
<dbReference type="EMBL" id="LNAM01000024">
    <property type="protein sequence ID" value="KSV60337.1"/>
    <property type="molecule type" value="Genomic_DNA"/>
</dbReference>
<evidence type="ECO:0000313" key="2">
    <source>
        <dbReference type="Proteomes" id="UP000054874"/>
    </source>
</evidence>
<dbReference type="AlphaFoldDB" id="A0A0V8QIF1"/>
<comment type="caution">
    <text evidence="1">The sequence shown here is derived from an EMBL/GenBank/DDBJ whole genome shotgun (WGS) entry which is preliminary data.</text>
</comment>
<gene>
    <name evidence="1" type="ORF">ASU35_05760</name>
</gene>
<evidence type="ECO:0000313" key="1">
    <source>
        <dbReference type="EMBL" id="KSV60337.1"/>
    </source>
</evidence>
<keyword evidence="1" id="KW-0808">Transferase</keyword>
<dbReference type="RefSeq" id="WP_058351538.1">
    <property type="nucleotide sequence ID" value="NZ_CABMMD010000024.1"/>
</dbReference>